<dbReference type="Pfam" id="PF09684">
    <property type="entry name" value="Tail_P2_I"/>
    <property type="match status" value="1"/>
</dbReference>
<dbReference type="PATRIC" id="fig|1318743.3.peg.50"/>
<sequence>MVGYLLPTNATEFEKHLADACDFHKNIDSSASAIANAKLVIRPPSFLPWLIEEYGLGELTLYVPNLYDLLDNGLQWQRVRGSLAAIDRGLEWLKLSARFQGAWAGHKWWNSFQLHFDQLPEQRSLEAIEAIINLSKSLRSDFRRAVHGYSVEAFANNMAKLDEAMLDAESGTCMTADGTLFSFGRTTEISHTLSQEEGELIGNWIDEVSGELSWEDLDSLWEMANFPWRSVKEHERIILMALWFKNHCLYLVLKDAEGVILGYRRCNIVQPVKQDLNGVYSHLSNRFSPSETGSMLFLAARTDFHDVDRKKAAFVSLLIHASLEKDVQPGKLWLQPDEIIGGVEIIQTPINIPLRADVREQFKILLRF</sequence>
<accession>A0A0M4L722</accession>
<reference evidence="1 2" key="1">
    <citation type="journal article" date="2015" name="Genome Announc.">
        <title>Complete Genome Sequence of Bartonella ancashensis Strain 20.00, Isolated from the Blood of a Patient with Verruga Peruana.</title>
        <authorList>
            <person name="Hang J."/>
            <person name="Mullins K.E."/>
            <person name="Clifford R.J."/>
            <person name="Onmus-Leone F."/>
            <person name="Yang Y."/>
            <person name="Jiang J."/>
            <person name="Leguia M."/>
            <person name="Kasper M.R."/>
            <person name="Maguina C."/>
            <person name="Lesho E.P."/>
            <person name="Jarman R.G."/>
            <person name="Richards A.L."/>
            <person name="Blazes D."/>
        </authorList>
    </citation>
    <scope>NUCLEOTIDE SEQUENCE [LARGE SCALE GENOMIC DNA]</scope>
    <source>
        <strain evidence="1 2">20.00</strain>
    </source>
</reference>
<dbReference type="Proteomes" id="UP000057213">
    <property type="component" value="Chromosome"/>
</dbReference>
<organism evidence="1 2">
    <name type="scientific">Bartonella ancashensis</name>
    <dbReference type="NCBI Taxonomy" id="1318743"/>
    <lineage>
        <taxon>Bacteria</taxon>
        <taxon>Pseudomonadati</taxon>
        <taxon>Pseudomonadota</taxon>
        <taxon>Alphaproteobacteria</taxon>
        <taxon>Hyphomicrobiales</taxon>
        <taxon>Bartonellaceae</taxon>
        <taxon>Bartonella</taxon>
    </lineage>
</organism>
<dbReference type="OrthoDB" id="7875566at2"/>
<dbReference type="RefSeq" id="WP_053943580.1">
    <property type="nucleotide sequence ID" value="NZ_CP010401.1"/>
</dbReference>
<evidence type="ECO:0000313" key="1">
    <source>
        <dbReference type="EMBL" id="ALE02863.1"/>
    </source>
</evidence>
<dbReference type="EMBL" id="CP010401">
    <property type="protein sequence ID" value="ALE02863.1"/>
    <property type="molecule type" value="Genomic_DNA"/>
</dbReference>
<proteinExistence type="predicted"/>
<dbReference type="KEGG" id="banc:PU02_0049"/>
<dbReference type="STRING" id="1318743.PU02_0049"/>
<keyword evidence="2" id="KW-1185">Reference proteome</keyword>
<gene>
    <name evidence="1" type="ORF">PU02_0049</name>
</gene>
<evidence type="ECO:0000313" key="2">
    <source>
        <dbReference type="Proteomes" id="UP000057213"/>
    </source>
</evidence>
<dbReference type="AlphaFoldDB" id="A0A0M4L722"/>
<protein>
    <submittedName>
        <fullName evidence="1">Phage protein</fullName>
    </submittedName>
</protein>
<dbReference type="InterPro" id="IPR006521">
    <property type="entry name" value="Tail_protein_I"/>
</dbReference>
<name>A0A0M4L722_9HYPH</name>